<gene>
    <name evidence="4" type="ORF">DCF17_17140</name>
</gene>
<evidence type="ECO:0000313" key="5">
    <source>
        <dbReference type="Proteomes" id="UP000249081"/>
    </source>
</evidence>
<protein>
    <recommendedName>
        <fullName evidence="3">Protein kinase domain-containing protein</fullName>
    </recommendedName>
</protein>
<name>A0A2W4XPJ6_9CYAN</name>
<dbReference type="Gene3D" id="1.10.510.10">
    <property type="entry name" value="Transferase(Phosphotransferase) domain 1"/>
    <property type="match status" value="1"/>
</dbReference>
<dbReference type="PANTHER" id="PTHR10566">
    <property type="entry name" value="CHAPERONE-ACTIVITY OF BC1 COMPLEX CABC1 -RELATED"/>
    <property type="match status" value="1"/>
</dbReference>
<dbReference type="GO" id="GO:0004672">
    <property type="term" value="F:protein kinase activity"/>
    <property type="evidence" value="ECO:0007669"/>
    <property type="project" value="InterPro"/>
</dbReference>
<keyword evidence="2" id="KW-0472">Membrane</keyword>
<dbReference type="Proteomes" id="UP000249081">
    <property type="component" value="Unassembled WGS sequence"/>
</dbReference>
<dbReference type="PROSITE" id="PS50011">
    <property type="entry name" value="PROTEIN_KINASE_DOM"/>
    <property type="match status" value="1"/>
</dbReference>
<comment type="caution">
    <text evidence="4">The sequence shown here is derived from an EMBL/GenBank/DDBJ whole genome shotgun (WGS) entry which is preliminary data.</text>
</comment>
<dbReference type="GO" id="GO:0005524">
    <property type="term" value="F:ATP binding"/>
    <property type="evidence" value="ECO:0007669"/>
    <property type="project" value="InterPro"/>
</dbReference>
<comment type="similarity">
    <text evidence="1">Belongs to the protein kinase superfamily. ADCK protein kinase family.</text>
</comment>
<dbReference type="InterPro" id="IPR004147">
    <property type="entry name" value="ABC1_dom"/>
</dbReference>
<accession>A0A2W4XPJ6</accession>
<proteinExistence type="inferred from homology"/>
<keyword evidence="2" id="KW-0812">Transmembrane</keyword>
<keyword evidence="2" id="KW-1133">Transmembrane helix</keyword>
<evidence type="ECO:0000259" key="3">
    <source>
        <dbReference type="PROSITE" id="PS50011"/>
    </source>
</evidence>
<feature type="transmembrane region" description="Helical" evidence="2">
    <location>
        <begin position="71"/>
        <end position="91"/>
    </location>
</feature>
<feature type="domain" description="Protein kinase" evidence="3">
    <location>
        <begin position="175"/>
        <end position="504"/>
    </location>
</feature>
<dbReference type="PANTHER" id="PTHR10566:SF128">
    <property type="entry name" value="UBIB DOMAIN CONTAINING KINASE"/>
    <property type="match status" value="1"/>
</dbReference>
<dbReference type="AlphaFoldDB" id="A0A2W4XPJ6"/>
<dbReference type="InterPro" id="IPR011009">
    <property type="entry name" value="Kinase-like_dom_sf"/>
</dbReference>
<dbReference type="CDD" id="cd05121">
    <property type="entry name" value="ABC1_ADCK3-like"/>
    <property type="match status" value="1"/>
</dbReference>
<dbReference type="EMBL" id="QBMN01000140">
    <property type="protein sequence ID" value="PZO36515.1"/>
    <property type="molecule type" value="Genomic_DNA"/>
</dbReference>
<sequence>MAFNTVQNPAQPYGGPIDIIDAEVITVGEVMAEPAATPPRTLATKAQDPFESFGYDPEAIAAHYRRRPFKVWARFVGIFLPLISFFVQIWLDRRAGRSAQTEAKRATQLREMLTKLGPAYIKIGQALSTRPDLVSPIFLEELTTLQDQIPPFANATAYRFIEEELGAPPSQIYAEISADPIAAASLGQVYKGKLHSGEDVAIKVQRPGLAQRIALDLHILRGLARFATNRISLIRSDLVAIMDEFGERIFEEMDYNHEGENAQRFAKLYGHIPDIYVPYIYPQYTARRVLTMEWIEGTKLTDIDKLTRKGINATHLIEVGVQCSLRQLLEHGFFHADPHPGNLLAMADGKLAYLDFGMMSEVKPYQRYGLIEAVVHMVNRDFEGLAGDYVKLEFLTPDTDLTPIIPALANVFSNALGASVAELNFKSITDEFSALMYEYPFRVPAYYALIIRSLVTLEGIAINVDPEFKVLSKAYPYVAKRLLTDQSPELRASLQDLLFKDGSFRWNRLENLLRNASSSDEYDMDRLIDQTLEFLFSARGSFLRDRIVSELVNGLDSFGQSAVQNFTTAVQRRLGLKPDLPPAAAAPSDLEHLSRILDILKDTPGFDAAQVATRIPALLFKPETQSMGQQVVAGLAQRGLARLIRTLLLEGEPAPTSNSPQLTPSRATP</sequence>
<dbReference type="InterPro" id="IPR050154">
    <property type="entry name" value="UbiB_kinase"/>
</dbReference>
<evidence type="ECO:0000313" key="4">
    <source>
        <dbReference type="EMBL" id="PZO36515.1"/>
    </source>
</evidence>
<dbReference type="SUPFAM" id="SSF56112">
    <property type="entry name" value="Protein kinase-like (PK-like)"/>
    <property type="match status" value="1"/>
</dbReference>
<dbReference type="InterPro" id="IPR000719">
    <property type="entry name" value="Prot_kinase_dom"/>
</dbReference>
<evidence type="ECO:0000256" key="1">
    <source>
        <dbReference type="ARBA" id="ARBA00009670"/>
    </source>
</evidence>
<dbReference type="Pfam" id="PF03109">
    <property type="entry name" value="ABC1"/>
    <property type="match status" value="1"/>
</dbReference>
<organism evidence="4 5">
    <name type="scientific">Shackletoniella antarctica</name>
    <dbReference type="NCBI Taxonomy" id="268115"/>
    <lineage>
        <taxon>Bacteria</taxon>
        <taxon>Bacillati</taxon>
        <taxon>Cyanobacteriota</taxon>
        <taxon>Cyanophyceae</taxon>
        <taxon>Oculatellales</taxon>
        <taxon>Oculatellaceae</taxon>
        <taxon>Shackletoniella</taxon>
    </lineage>
</organism>
<evidence type="ECO:0000256" key="2">
    <source>
        <dbReference type="SAM" id="Phobius"/>
    </source>
</evidence>
<reference evidence="5" key="1">
    <citation type="submission" date="2018-04" db="EMBL/GenBank/DDBJ databases">
        <authorList>
            <person name="Cornet L."/>
        </authorList>
    </citation>
    <scope>NUCLEOTIDE SEQUENCE [LARGE SCALE GENOMIC DNA]</scope>
</reference>
<reference evidence="4 5" key="2">
    <citation type="submission" date="2018-06" db="EMBL/GenBank/DDBJ databases">
        <title>Metagenomic assembly of (sub)arctic Cyanobacteria and their associated microbiome from non-axenic cultures.</title>
        <authorList>
            <person name="Baurain D."/>
        </authorList>
    </citation>
    <scope>NUCLEOTIDE SEQUENCE [LARGE SCALE GENOMIC DNA]</scope>
    <source>
        <strain evidence="4">ULC041bin1</strain>
    </source>
</reference>